<dbReference type="Pfam" id="PF13041">
    <property type="entry name" value="PPR_2"/>
    <property type="match status" value="2"/>
</dbReference>
<dbReference type="Gene3D" id="1.25.40.10">
    <property type="entry name" value="Tetratricopeptide repeat domain"/>
    <property type="match status" value="4"/>
</dbReference>
<dbReference type="GO" id="GO:0010019">
    <property type="term" value="P:chloroplast-nucleus signaling pathway"/>
    <property type="evidence" value="ECO:0007669"/>
    <property type="project" value="TreeGrafter"/>
</dbReference>
<evidence type="ECO:0000256" key="3">
    <source>
        <dbReference type="PROSITE-ProRule" id="PRU00708"/>
    </source>
</evidence>
<dbReference type="InterPro" id="IPR011990">
    <property type="entry name" value="TPR-like_helical_dom_sf"/>
</dbReference>
<dbReference type="Pfam" id="PF13812">
    <property type="entry name" value="PPR_3"/>
    <property type="match status" value="1"/>
</dbReference>
<gene>
    <name evidence="4" type="ORF">Nepgr_031693</name>
</gene>
<proteinExistence type="inferred from homology"/>
<feature type="repeat" description="PPR" evidence="3">
    <location>
        <begin position="344"/>
        <end position="378"/>
    </location>
</feature>
<keyword evidence="5" id="KW-1185">Reference proteome</keyword>
<dbReference type="Pfam" id="PF01535">
    <property type="entry name" value="PPR"/>
    <property type="match status" value="1"/>
</dbReference>
<evidence type="ECO:0000256" key="2">
    <source>
        <dbReference type="ARBA" id="ARBA00022737"/>
    </source>
</evidence>
<comment type="similarity">
    <text evidence="1">Belongs to the PPR family. P subfamily.</text>
</comment>
<dbReference type="PANTHER" id="PTHR47936">
    <property type="entry name" value="PPR_LONG DOMAIN-CONTAINING PROTEIN"/>
    <property type="match status" value="1"/>
</dbReference>
<protein>
    <recommendedName>
        <fullName evidence="6">Pentatricopeptide repeat-containing protein</fullName>
    </recommendedName>
</protein>
<dbReference type="EMBL" id="BSYO01000037">
    <property type="protein sequence ID" value="GMH29850.1"/>
    <property type="molecule type" value="Genomic_DNA"/>
</dbReference>
<name>A0AAD3Y730_NEPGR</name>
<feature type="repeat" description="PPR" evidence="3">
    <location>
        <begin position="274"/>
        <end position="308"/>
    </location>
</feature>
<dbReference type="Proteomes" id="UP001279734">
    <property type="component" value="Unassembled WGS sequence"/>
</dbReference>
<dbReference type="PANTHER" id="PTHR47936:SF1">
    <property type="entry name" value="PENTATRICOPEPTIDE REPEAT-CONTAINING PROTEIN GUN1, CHLOROPLASTIC"/>
    <property type="match status" value="1"/>
</dbReference>
<dbReference type="NCBIfam" id="TIGR00756">
    <property type="entry name" value="PPR"/>
    <property type="match status" value="3"/>
</dbReference>
<reference evidence="4" key="1">
    <citation type="submission" date="2023-05" db="EMBL/GenBank/DDBJ databases">
        <title>Nepenthes gracilis genome sequencing.</title>
        <authorList>
            <person name="Fukushima K."/>
        </authorList>
    </citation>
    <scope>NUCLEOTIDE SEQUENCE</scope>
    <source>
        <strain evidence="4">SING2019-196</strain>
    </source>
</reference>
<evidence type="ECO:0000313" key="5">
    <source>
        <dbReference type="Proteomes" id="UP001279734"/>
    </source>
</evidence>
<feature type="repeat" description="PPR" evidence="3">
    <location>
        <begin position="237"/>
        <end position="271"/>
    </location>
</feature>
<organism evidence="4 5">
    <name type="scientific">Nepenthes gracilis</name>
    <name type="common">Slender pitcher plant</name>
    <dbReference type="NCBI Taxonomy" id="150966"/>
    <lineage>
        <taxon>Eukaryota</taxon>
        <taxon>Viridiplantae</taxon>
        <taxon>Streptophyta</taxon>
        <taxon>Embryophyta</taxon>
        <taxon>Tracheophyta</taxon>
        <taxon>Spermatophyta</taxon>
        <taxon>Magnoliopsida</taxon>
        <taxon>eudicotyledons</taxon>
        <taxon>Gunneridae</taxon>
        <taxon>Pentapetalae</taxon>
        <taxon>Caryophyllales</taxon>
        <taxon>Nepenthaceae</taxon>
        <taxon>Nepenthes</taxon>
    </lineage>
</organism>
<evidence type="ECO:0000256" key="1">
    <source>
        <dbReference type="ARBA" id="ARBA00007626"/>
    </source>
</evidence>
<feature type="repeat" description="PPR" evidence="3">
    <location>
        <begin position="309"/>
        <end position="343"/>
    </location>
</feature>
<sequence length="479" mass="53874">MAIYSFFRLISPSIRIGIPSFSLIASIPLTTTSSSAEKYYTHLLKHPKNPEKTLLTVGDKLETSCVNEVLDRCSLNHPKLGLRFFIWAAYQSNYCHSRFTYGKACKLFEISRNPCIISDVIEDYREEGCVVTVKSIRVLLNLCREARIADQALLILRKMEEFNCRPDTTVYNVVIRLFGEKGGLDIAMGLMDEMDSMDIYPDMVTYMEMIKAFCKVGRLDDASKLFKVMKDHGCSPNTVAYSALLHGFCRFGSLERALELLGEMEKEGGDCSPNTITYTSVIQSFCEKSRSIDALCILDRMESIGCIPNRVTVSTLIKGLCSEGFINEAHKLINKVIAGGSVSKSECYSSLVISLLRIKRLSDAEKLFRWMLLNEVKPDGLSCSSLIKGLSLEGRVLDGFNLYKEVEKIKDLPSMDSDMYSILLVGLSQQHHLVEATKLASLMVERRIQIKAEYVRDIIEHIKGTKGMELLLNLCRMGT</sequence>
<evidence type="ECO:0008006" key="6">
    <source>
        <dbReference type="Google" id="ProtNLM"/>
    </source>
</evidence>
<accession>A0AAD3Y730</accession>
<keyword evidence="2" id="KW-0677">Repeat</keyword>
<feature type="repeat" description="PPR" evidence="3">
    <location>
        <begin position="202"/>
        <end position="236"/>
    </location>
</feature>
<dbReference type="GO" id="GO:0009507">
    <property type="term" value="C:chloroplast"/>
    <property type="evidence" value="ECO:0007669"/>
    <property type="project" value="TreeGrafter"/>
</dbReference>
<feature type="repeat" description="PPR" evidence="3">
    <location>
        <begin position="167"/>
        <end position="201"/>
    </location>
</feature>
<comment type="caution">
    <text evidence="4">The sequence shown here is derived from an EMBL/GenBank/DDBJ whole genome shotgun (WGS) entry which is preliminary data.</text>
</comment>
<dbReference type="PROSITE" id="PS51375">
    <property type="entry name" value="PPR"/>
    <property type="match status" value="6"/>
</dbReference>
<dbReference type="InterPro" id="IPR002885">
    <property type="entry name" value="PPR_rpt"/>
</dbReference>
<dbReference type="GO" id="GO:0031930">
    <property type="term" value="P:mitochondria-nucleus signaling pathway"/>
    <property type="evidence" value="ECO:0007669"/>
    <property type="project" value="TreeGrafter"/>
</dbReference>
<dbReference type="AlphaFoldDB" id="A0AAD3Y730"/>
<evidence type="ECO:0000313" key="4">
    <source>
        <dbReference type="EMBL" id="GMH29850.1"/>
    </source>
</evidence>